<dbReference type="GO" id="GO:0051082">
    <property type="term" value="F:unfolded protein binding"/>
    <property type="evidence" value="ECO:0007669"/>
    <property type="project" value="InterPro"/>
</dbReference>
<dbReference type="AlphaFoldDB" id="A0A844G1H2"/>
<comment type="caution">
    <text evidence="3">The sequence shown here is derived from an EMBL/GenBank/DDBJ whole genome shotgun (WGS) entry which is preliminary data.</text>
</comment>
<proteinExistence type="predicted"/>
<feature type="coiled-coil region" evidence="1">
    <location>
        <begin position="308"/>
        <end position="335"/>
    </location>
</feature>
<keyword evidence="4" id="KW-1185">Reference proteome</keyword>
<keyword evidence="2" id="KW-1133">Transmembrane helix</keyword>
<dbReference type="GO" id="GO:0031072">
    <property type="term" value="F:heat shock protein binding"/>
    <property type="evidence" value="ECO:0007669"/>
    <property type="project" value="InterPro"/>
</dbReference>
<feature type="transmembrane region" description="Helical" evidence="2">
    <location>
        <begin position="16"/>
        <end position="39"/>
    </location>
</feature>
<evidence type="ECO:0000313" key="3">
    <source>
        <dbReference type="EMBL" id="MST97477.1"/>
    </source>
</evidence>
<protein>
    <submittedName>
        <fullName evidence="3">Uncharacterized protein</fullName>
    </submittedName>
</protein>
<dbReference type="InterPro" id="IPR001305">
    <property type="entry name" value="HSP_DnaJ_Cys-rich_dom"/>
</dbReference>
<organism evidence="3 4">
    <name type="scientific">Victivallis lenta</name>
    <dbReference type="NCBI Taxonomy" id="2606640"/>
    <lineage>
        <taxon>Bacteria</taxon>
        <taxon>Pseudomonadati</taxon>
        <taxon>Lentisphaerota</taxon>
        <taxon>Lentisphaeria</taxon>
        <taxon>Victivallales</taxon>
        <taxon>Victivallaceae</taxon>
        <taxon>Victivallis</taxon>
    </lineage>
</organism>
<name>A0A844G1H2_9BACT</name>
<accession>A0A844G1H2</accession>
<evidence type="ECO:0000256" key="2">
    <source>
        <dbReference type="SAM" id="Phobius"/>
    </source>
</evidence>
<keyword evidence="2" id="KW-0472">Membrane</keyword>
<dbReference type="EMBL" id="VUNS01000010">
    <property type="protein sequence ID" value="MST97477.1"/>
    <property type="molecule type" value="Genomic_DNA"/>
</dbReference>
<dbReference type="CDD" id="cd10719">
    <property type="entry name" value="DnaJ_zf"/>
    <property type="match status" value="1"/>
</dbReference>
<dbReference type="Proteomes" id="UP000435649">
    <property type="component" value="Unassembled WGS sequence"/>
</dbReference>
<gene>
    <name evidence="3" type="ORF">FYJ85_10540</name>
</gene>
<evidence type="ECO:0000256" key="1">
    <source>
        <dbReference type="SAM" id="Coils"/>
    </source>
</evidence>
<dbReference type="RefSeq" id="WP_106055444.1">
    <property type="nucleotide sequence ID" value="NZ_CALXOB010000045.1"/>
</dbReference>
<sequence>MNKQTNQPAEKKKNPLSAIIIVLVVLAVLGAAAMIGMRIPDTMELERKMDVAAASINADGVTALAAAIEQHPQAANLADARRLADEMIKVAIDEATAATDYRTLEAFTAALKENTAWKPYATEENQKKLADAWAETLRRMQKDQDQLNELKAVAARIVNAPALVPADIGAVADFRLPVGLAGSEETRIAAVYAAAIALKAQDLADSTLALAADKEKVRAGTEEPCEECGRQGTVPCQSCVRNPGKCPSCNGTGVMKATKLVGKKFESVDQPCTRCDGSGQCAACKGTGKRECFYCKGTTKRVNTQLAVRSMKENLKQLIADIDRQGAELERLKAAAAR</sequence>
<reference evidence="3 4" key="1">
    <citation type="submission" date="2019-08" db="EMBL/GenBank/DDBJ databases">
        <title>In-depth cultivation of the pig gut microbiome towards novel bacterial diversity and tailored functional studies.</title>
        <authorList>
            <person name="Wylensek D."/>
            <person name="Hitch T.C.A."/>
            <person name="Clavel T."/>
        </authorList>
    </citation>
    <scope>NUCLEOTIDE SEQUENCE [LARGE SCALE GENOMIC DNA]</scope>
    <source>
        <strain evidence="3 4">BBE-744-WT-12</strain>
    </source>
</reference>
<keyword evidence="2" id="KW-0812">Transmembrane</keyword>
<keyword evidence="1" id="KW-0175">Coiled coil</keyword>
<evidence type="ECO:0000313" key="4">
    <source>
        <dbReference type="Proteomes" id="UP000435649"/>
    </source>
</evidence>